<name>A0A2H0TPJ5_9BACT</name>
<evidence type="ECO:0000256" key="3">
    <source>
        <dbReference type="ARBA" id="ARBA00012438"/>
    </source>
</evidence>
<dbReference type="PROSITE" id="PS50109">
    <property type="entry name" value="HIS_KIN"/>
    <property type="match status" value="1"/>
</dbReference>
<dbReference type="SUPFAM" id="SSF55785">
    <property type="entry name" value="PYP-like sensor domain (PAS domain)"/>
    <property type="match status" value="1"/>
</dbReference>
<dbReference type="Gene3D" id="6.10.340.10">
    <property type="match status" value="1"/>
</dbReference>
<dbReference type="InterPro" id="IPR036097">
    <property type="entry name" value="HisK_dim/P_sf"/>
</dbReference>
<dbReference type="InterPro" id="IPR005467">
    <property type="entry name" value="His_kinase_dom"/>
</dbReference>
<sequence>MMTRLHNISVRSQLIFGFGLVSVIILLFGLYAYFSIKDIQKINAEIEMHVTEQATAAEISRDVHESLSAIDRFVLTGDPQYSRLATQTDLRVSANTNVLVSMMGNDLIVQQIETYVGLLSDRSGLSRQIIVAVEGGDSDGQAADLVARIRMIDDQIVPAVNRILEITYVDIEKRQRDIDFIFSSSLEFLAGIVAVVLVLLSFVMIALRRSIMRPLHELTDVADKLSHGEFDIVIPVYAKDEIGLLSQTFDVMRNKLRESYASLTKEVAYKTKQTTEALARLKDKNQKLQDTKLAMLNLLEDLNEEKNVIEGEKAKDEAILSSLGEGLVVTDMQRRVRLVNNSACTITGYRPDEVTGQLWPNIMKPTDENGIPIAEEQFLTLKVFKDNETLQTRYFYTHKGGQIIPVSVTASVMKIGDRAVGGVVVFRDIAKEYEVDKSKTEFVSLASHQLRTPLSTINWYTEMLLSGDAGQISEPQRKYLNEIYAGNHRMVDLVNALLNVSRIEMGTFMVSPQLQDISKFVNDVVSDVLVLAKKKDIQLTVNGNEKGIPMMLDGKLLRIVVENLLSNAIKYSSQGGSIEIGVVQRGKKEQGGVVRITVADSGYGIPESQQHQIFTKLFRADNVVKMDTEGTGLGLYIVKSIVDHVGGTVWFESVENEGTTFFVELPLSGMKEKKGTKSLT</sequence>
<evidence type="ECO:0000259" key="17">
    <source>
        <dbReference type="PROSITE" id="PS50885"/>
    </source>
</evidence>
<dbReference type="SUPFAM" id="SSF55874">
    <property type="entry name" value="ATPase domain of HSP90 chaperone/DNA topoisomerase II/histidine kinase"/>
    <property type="match status" value="1"/>
</dbReference>
<feature type="domain" description="HAMP" evidence="17">
    <location>
        <begin position="209"/>
        <end position="261"/>
    </location>
</feature>
<gene>
    <name evidence="18" type="ORF">COU35_04590</name>
</gene>
<evidence type="ECO:0000256" key="9">
    <source>
        <dbReference type="ARBA" id="ARBA00022840"/>
    </source>
</evidence>
<accession>A0A2H0TPJ5</accession>
<keyword evidence="9" id="KW-0067">ATP-binding</keyword>
<keyword evidence="8" id="KW-0418">Kinase</keyword>
<evidence type="ECO:0000256" key="12">
    <source>
        <dbReference type="ARBA" id="ARBA00023136"/>
    </source>
</evidence>
<dbReference type="PANTHER" id="PTHR42878">
    <property type="entry name" value="TWO-COMPONENT HISTIDINE KINASE"/>
    <property type="match status" value="1"/>
</dbReference>
<comment type="subcellular location">
    <subcellularLocation>
        <location evidence="2">Membrane</location>
        <topology evidence="2">Multi-pass membrane protein</topology>
    </subcellularLocation>
</comment>
<dbReference type="Pfam" id="PF02518">
    <property type="entry name" value="HATPase_c"/>
    <property type="match status" value="1"/>
</dbReference>
<keyword evidence="6 14" id="KW-0812">Transmembrane</keyword>
<evidence type="ECO:0000256" key="7">
    <source>
        <dbReference type="ARBA" id="ARBA00022741"/>
    </source>
</evidence>
<evidence type="ECO:0000256" key="14">
    <source>
        <dbReference type="SAM" id="Phobius"/>
    </source>
</evidence>
<keyword evidence="4" id="KW-0597">Phosphoprotein</keyword>
<evidence type="ECO:0000256" key="8">
    <source>
        <dbReference type="ARBA" id="ARBA00022777"/>
    </source>
</evidence>
<comment type="catalytic activity">
    <reaction evidence="1">
        <text>ATP + protein L-histidine = ADP + protein N-phospho-L-histidine.</text>
        <dbReference type="EC" id="2.7.13.3"/>
    </reaction>
</comment>
<dbReference type="CDD" id="cd06225">
    <property type="entry name" value="HAMP"/>
    <property type="match status" value="1"/>
</dbReference>
<evidence type="ECO:0000259" key="16">
    <source>
        <dbReference type="PROSITE" id="PS50112"/>
    </source>
</evidence>
<dbReference type="PROSITE" id="PS50885">
    <property type="entry name" value="HAMP"/>
    <property type="match status" value="1"/>
</dbReference>
<dbReference type="GO" id="GO:0030295">
    <property type="term" value="F:protein kinase activator activity"/>
    <property type="evidence" value="ECO:0007669"/>
    <property type="project" value="TreeGrafter"/>
</dbReference>
<dbReference type="PANTHER" id="PTHR42878:SF7">
    <property type="entry name" value="SENSOR HISTIDINE KINASE GLRK"/>
    <property type="match status" value="1"/>
</dbReference>
<dbReference type="SMART" id="SM00388">
    <property type="entry name" value="HisKA"/>
    <property type="match status" value="1"/>
</dbReference>
<keyword evidence="10 14" id="KW-1133">Transmembrane helix</keyword>
<evidence type="ECO:0000256" key="6">
    <source>
        <dbReference type="ARBA" id="ARBA00022692"/>
    </source>
</evidence>
<dbReference type="AlphaFoldDB" id="A0A2H0TPJ5"/>
<proteinExistence type="predicted"/>
<evidence type="ECO:0000256" key="2">
    <source>
        <dbReference type="ARBA" id="ARBA00004141"/>
    </source>
</evidence>
<feature type="transmembrane region" description="Helical" evidence="14">
    <location>
        <begin position="188"/>
        <end position="207"/>
    </location>
</feature>
<dbReference type="InterPro" id="IPR003594">
    <property type="entry name" value="HATPase_dom"/>
</dbReference>
<dbReference type="FunFam" id="3.30.565.10:FF:000006">
    <property type="entry name" value="Sensor histidine kinase WalK"/>
    <property type="match status" value="1"/>
</dbReference>
<evidence type="ECO:0000259" key="15">
    <source>
        <dbReference type="PROSITE" id="PS50109"/>
    </source>
</evidence>
<evidence type="ECO:0000256" key="10">
    <source>
        <dbReference type="ARBA" id="ARBA00022989"/>
    </source>
</evidence>
<evidence type="ECO:0000313" key="19">
    <source>
        <dbReference type="Proteomes" id="UP000230154"/>
    </source>
</evidence>
<evidence type="ECO:0000256" key="13">
    <source>
        <dbReference type="SAM" id="Coils"/>
    </source>
</evidence>
<dbReference type="SMART" id="SM00091">
    <property type="entry name" value="PAS"/>
    <property type="match status" value="1"/>
</dbReference>
<dbReference type="EMBL" id="PFCB01000030">
    <property type="protein sequence ID" value="PIR74088.1"/>
    <property type="molecule type" value="Genomic_DNA"/>
</dbReference>
<dbReference type="Gene3D" id="1.10.287.130">
    <property type="match status" value="1"/>
</dbReference>
<dbReference type="SUPFAM" id="SSF47384">
    <property type="entry name" value="Homodimeric domain of signal transducing histidine kinase"/>
    <property type="match status" value="1"/>
</dbReference>
<dbReference type="PRINTS" id="PR00344">
    <property type="entry name" value="BCTRLSENSOR"/>
</dbReference>
<evidence type="ECO:0000256" key="1">
    <source>
        <dbReference type="ARBA" id="ARBA00000085"/>
    </source>
</evidence>
<dbReference type="CDD" id="cd00082">
    <property type="entry name" value="HisKA"/>
    <property type="match status" value="1"/>
</dbReference>
<dbReference type="InterPro" id="IPR004358">
    <property type="entry name" value="Sig_transdc_His_kin-like_C"/>
</dbReference>
<dbReference type="GO" id="GO:0007234">
    <property type="term" value="P:osmosensory signaling via phosphorelay pathway"/>
    <property type="evidence" value="ECO:0007669"/>
    <property type="project" value="TreeGrafter"/>
</dbReference>
<evidence type="ECO:0000313" key="18">
    <source>
        <dbReference type="EMBL" id="PIR74088.1"/>
    </source>
</evidence>
<keyword evidence="11" id="KW-0902">Two-component regulatory system</keyword>
<feature type="transmembrane region" description="Helical" evidence="14">
    <location>
        <begin position="12"/>
        <end position="34"/>
    </location>
</feature>
<evidence type="ECO:0000256" key="11">
    <source>
        <dbReference type="ARBA" id="ARBA00023012"/>
    </source>
</evidence>
<dbReference type="EC" id="2.7.13.3" evidence="3"/>
<dbReference type="GO" id="GO:0005524">
    <property type="term" value="F:ATP binding"/>
    <property type="evidence" value="ECO:0007669"/>
    <property type="project" value="UniProtKB-KW"/>
</dbReference>
<dbReference type="Gene3D" id="3.30.565.10">
    <property type="entry name" value="Histidine kinase-like ATPase, C-terminal domain"/>
    <property type="match status" value="1"/>
</dbReference>
<organism evidence="18 19">
    <name type="scientific">Candidatus Magasanikbacteria bacterium CG10_big_fil_rev_8_21_14_0_10_47_10</name>
    <dbReference type="NCBI Taxonomy" id="1974652"/>
    <lineage>
        <taxon>Bacteria</taxon>
        <taxon>Candidatus Magasanikiibacteriota</taxon>
    </lineage>
</organism>
<dbReference type="InterPro" id="IPR000014">
    <property type="entry name" value="PAS"/>
</dbReference>
<dbReference type="InterPro" id="IPR035965">
    <property type="entry name" value="PAS-like_dom_sf"/>
</dbReference>
<dbReference type="GO" id="GO:0016020">
    <property type="term" value="C:membrane"/>
    <property type="evidence" value="ECO:0007669"/>
    <property type="project" value="UniProtKB-SubCell"/>
</dbReference>
<reference evidence="19" key="1">
    <citation type="submission" date="2017-09" db="EMBL/GenBank/DDBJ databases">
        <title>Depth-based differentiation of microbial function through sediment-hosted aquifers and enrichment of novel symbionts in the deep terrestrial subsurface.</title>
        <authorList>
            <person name="Probst A.J."/>
            <person name="Ladd B."/>
            <person name="Jarett J.K."/>
            <person name="Geller-Mcgrath D.E."/>
            <person name="Sieber C.M.K."/>
            <person name="Emerson J.B."/>
            <person name="Anantharaman K."/>
            <person name="Thomas B.C."/>
            <person name="Malmstrom R."/>
            <person name="Stieglmeier M."/>
            <person name="Klingl A."/>
            <person name="Woyke T."/>
            <person name="Ryan C.M."/>
            <person name="Banfield J.F."/>
        </authorList>
    </citation>
    <scope>NUCLEOTIDE SEQUENCE [LARGE SCALE GENOMIC DNA]</scope>
</reference>
<dbReference type="Pfam" id="PF00512">
    <property type="entry name" value="HisKA"/>
    <property type="match status" value="1"/>
</dbReference>
<feature type="domain" description="Histidine kinase" evidence="15">
    <location>
        <begin position="445"/>
        <end position="669"/>
    </location>
</feature>
<dbReference type="NCBIfam" id="TIGR00229">
    <property type="entry name" value="sensory_box"/>
    <property type="match status" value="1"/>
</dbReference>
<protein>
    <recommendedName>
        <fullName evidence="3">histidine kinase</fullName>
        <ecNumber evidence="3">2.7.13.3</ecNumber>
    </recommendedName>
</protein>
<dbReference type="PROSITE" id="PS50112">
    <property type="entry name" value="PAS"/>
    <property type="match status" value="1"/>
</dbReference>
<dbReference type="InterPro" id="IPR050351">
    <property type="entry name" value="BphY/WalK/GraS-like"/>
</dbReference>
<dbReference type="SMART" id="SM00387">
    <property type="entry name" value="HATPase_c"/>
    <property type="match status" value="1"/>
</dbReference>
<dbReference type="InterPro" id="IPR003661">
    <property type="entry name" value="HisK_dim/P_dom"/>
</dbReference>
<dbReference type="Pfam" id="PF00672">
    <property type="entry name" value="HAMP"/>
    <property type="match status" value="1"/>
</dbReference>
<feature type="domain" description="PAS" evidence="16">
    <location>
        <begin position="312"/>
        <end position="357"/>
    </location>
</feature>
<dbReference type="CDD" id="cd00130">
    <property type="entry name" value="PAS"/>
    <property type="match status" value="1"/>
</dbReference>
<dbReference type="Gene3D" id="3.30.450.20">
    <property type="entry name" value="PAS domain"/>
    <property type="match status" value="1"/>
</dbReference>
<dbReference type="SUPFAM" id="SSF158472">
    <property type="entry name" value="HAMP domain-like"/>
    <property type="match status" value="1"/>
</dbReference>
<dbReference type="SMART" id="SM00304">
    <property type="entry name" value="HAMP"/>
    <property type="match status" value="1"/>
</dbReference>
<evidence type="ECO:0000256" key="4">
    <source>
        <dbReference type="ARBA" id="ARBA00022553"/>
    </source>
</evidence>
<dbReference type="GO" id="GO:0000155">
    <property type="term" value="F:phosphorelay sensor kinase activity"/>
    <property type="evidence" value="ECO:0007669"/>
    <property type="project" value="InterPro"/>
</dbReference>
<dbReference type="InterPro" id="IPR003660">
    <property type="entry name" value="HAMP_dom"/>
</dbReference>
<dbReference type="Proteomes" id="UP000230154">
    <property type="component" value="Unassembled WGS sequence"/>
</dbReference>
<comment type="caution">
    <text evidence="18">The sequence shown here is derived from an EMBL/GenBank/DDBJ whole genome shotgun (WGS) entry which is preliminary data.</text>
</comment>
<keyword evidence="13" id="KW-0175">Coiled coil</keyword>
<dbReference type="GO" id="GO:0000156">
    <property type="term" value="F:phosphorelay response regulator activity"/>
    <property type="evidence" value="ECO:0007669"/>
    <property type="project" value="TreeGrafter"/>
</dbReference>
<keyword evidence="7" id="KW-0547">Nucleotide-binding</keyword>
<keyword evidence="5" id="KW-0808">Transferase</keyword>
<dbReference type="InterPro" id="IPR036890">
    <property type="entry name" value="HATPase_C_sf"/>
</dbReference>
<keyword evidence="12 14" id="KW-0472">Membrane</keyword>
<evidence type="ECO:0000256" key="5">
    <source>
        <dbReference type="ARBA" id="ARBA00022679"/>
    </source>
</evidence>
<feature type="coiled-coil region" evidence="13">
    <location>
        <begin position="271"/>
        <end position="319"/>
    </location>
</feature>
<dbReference type="Pfam" id="PF13426">
    <property type="entry name" value="PAS_9"/>
    <property type="match status" value="1"/>
</dbReference>